<keyword evidence="2" id="KW-1185">Reference proteome</keyword>
<dbReference type="Proteomes" id="UP000063063">
    <property type="component" value="Chromosome 8"/>
</dbReference>
<dbReference type="KEGG" id="lpan:LPMP_081010"/>
<evidence type="ECO:0000313" key="2">
    <source>
        <dbReference type="Proteomes" id="UP000063063"/>
    </source>
</evidence>
<proteinExistence type="predicted"/>
<gene>
    <name evidence="1" type="ORF">LPMP_081010</name>
</gene>
<reference evidence="1 2" key="1">
    <citation type="journal article" date="2015" name="Sci. Rep.">
        <title>The genome of Leishmania panamensis: insights into genomics of the L. (Viannia) subgenus.</title>
        <authorList>
            <person name="Llanes A."/>
            <person name="Restrepo C.M."/>
            <person name="Vecchio G.D."/>
            <person name="Anguizola F.J."/>
            <person name="Lleonart R."/>
        </authorList>
    </citation>
    <scope>NUCLEOTIDE SEQUENCE [LARGE SCALE GENOMIC DNA]</scope>
    <source>
        <strain evidence="1 2">MHOM/PA/94/PSC-1</strain>
    </source>
</reference>
<dbReference type="VEuPathDB" id="TriTrypDB:LPMP_081010"/>
<protein>
    <submittedName>
        <fullName evidence="1">Uncharacterized protein</fullName>
    </submittedName>
</protein>
<organism evidence="1 2">
    <name type="scientific">Leishmania panamensis</name>
    <dbReference type="NCBI Taxonomy" id="5679"/>
    <lineage>
        <taxon>Eukaryota</taxon>
        <taxon>Discoba</taxon>
        <taxon>Euglenozoa</taxon>
        <taxon>Kinetoplastea</taxon>
        <taxon>Metakinetoplastina</taxon>
        <taxon>Trypanosomatida</taxon>
        <taxon>Trypanosomatidae</taxon>
        <taxon>Leishmaniinae</taxon>
        <taxon>Leishmania</taxon>
        <taxon>Leishmania guyanensis species complex</taxon>
    </lineage>
</organism>
<evidence type="ECO:0000313" key="1">
    <source>
        <dbReference type="EMBL" id="AIN95909.2"/>
    </source>
</evidence>
<dbReference type="RefSeq" id="XP_010704231.1">
    <property type="nucleotide sequence ID" value="XM_010705929.1"/>
</dbReference>
<dbReference type="eggNOG" id="ENOG502S0HN">
    <property type="taxonomic scope" value="Eukaryota"/>
</dbReference>
<dbReference type="GeneID" id="22572563"/>
<sequence length="537" mass="57935">MPIGLLALPRCRCLTLSAQVCFAVTRTCSQLLPPPPYASPHFFSDVSPSPLPHSLHALFILCGPELRPARTLPSLSLLCGCPSCLPSHAISHPTAKEKKRHRGESRDTAVCSRARVCVCVVRFIFFFLPFLAKPHASLALGPSIEPHMTSLVLRRDLSLEVPKLLIGAVQPYQTLAGPALTTSFLHHPELLPFQRTAFSHAAVPPLYFHTLLHTLAEFAETPRAVQHSTVKLRHAPKSDFWESVGTLNCFYYSAHAPYGAPKEASALDAHPAMGAVELVRPGHRKESDVKLTLFNSTHQPIASMLMTGPKSAALETGDDAVKRGQGTSSVSSNARTAFPYAAPPTEATAPACDCLSAVMVGGTRVCGGLYGDLMRMEGSEGFGQRACYRIEDAAVSSLSPDAQSTASGTEAADDERVASSLAPTVMPPWVLYDCVQQFFSRLHSSGAFGHDAAIAQAVGWRVSAHHIVQTEDAVFGVPVEVVCAAPRVYPSYRLPPWRHQLGLPAVPNGAAPCVCLRCETRQDGQLISTGVYYFCRW</sequence>
<dbReference type="OrthoDB" id="272229at2759"/>
<name>A0A088RL41_LEIPA</name>
<dbReference type="EMBL" id="CP009377">
    <property type="protein sequence ID" value="AIN95909.2"/>
    <property type="molecule type" value="Genomic_DNA"/>
</dbReference>
<dbReference type="VEuPathDB" id="TriTrypDB:LPAL13_080013100"/>
<accession>A0A088RL41</accession>
<dbReference type="AlphaFoldDB" id="A0A088RL41"/>